<evidence type="ECO:0000256" key="4">
    <source>
        <dbReference type="ARBA" id="ARBA00022989"/>
    </source>
</evidence>
<evidence type="ECO:0000256" key="5">
    <source>
        <dbReference type="ARBA" id="ARBA00023136"/>
    </source>
</evidence>
<feature type="transmembrane region" description="Helical" evidence="7">
    <location>
        <begin position="261"/>
        <end position="280"/>
    </location>
</feature>
<sequence length="320" mass="34373">MSPSTASLLCTSNTLPRRTRSRSSLWKRAPIYLMMFLATLLSLINTFTLAAPVSSSKAKDDDDSNNSILDDARNGPFNVTIQAGIAGGILILAGFILCFFGYRVFHVTMFLIGFYFFGNLTYIGMANGGITNSTLLLAVSIGVGVVGGLLLVCCSKLGVAALGALALYALGLWILGWKSGGVITTSTGRIILLVALAVVGFILGLFREREVVMIGSAIVGAYSFVIGVDMFAHTGFKEQADQFINSRNTIEEHFENQTTGAYALLATFIVMAVLGSLIQFRAFGRRAFRPAAVAPAPAPVAGNVVYTEKPSRFGFFRRRY</sequence>
<evidence type="ECO:0000313" key="10">
    <source>
        <dbReference type="Proteomes" id="UP001194580"/>
    </source>
</evidence>
<comment type="similarity">
    <text evidence="2">Belongs to the TMEM198 family.</text>
</comment>
<dbReference type="Proteomes" id="UP001194580">
    <property type="component" value="Unassembled WGS sequence"/>
</dbReference>
<dbReference type="PANTHER" id="PTHR31247:SF5">
    <property type="entry name" value="DUF4203 DOMAIN-CONTAINING PROTEIN"/>
    <property type="match status" value="1"/>
</dbReference>
<dbReference type="InterPro" id="IPR025256">
    <property type="entry name" value="TM7S3/TM198-like_dom"/>
</dbReference>
<feature type="transmembrane region" description="Helical" evidence="7">
    <location>
        <begin position="79"/>
        <end position="100"/>
    </location>
</feature>
<feature type="transmembrane region" description="Helical" evidence="7">
    <location>
        <begin position="107"/>
        <end position="124"/>
    </location>
</feature>
<dbReference type="GO" id="GO:0005886">
    <property type="term" value="C:plasma membrane"/>
    <property type="evidence" value="ECO:0007669"/>
    <property type="project" value="TreeGrafter"/>
</dbReference>
<feature type="transmembrane region" description="Helical" evidence="7">
    <location>
        <begin position="159"/>
        <end position="176"/>
    </location>
</feature>
<feature type="transmembrane region" description="Helical" evidence="7">
    <location>
        <begin position="211"/>
        <end position="232"/>
    </location>
</feature>
<name>A0AAD4HB60_9FUNG</name>
<evidence type="ECO:0000313" key="9">
    <source>
        <dbReference type="EMBL" id="KAG0280867.1"/>
    </source>
</evidence>
<proteinExistence type="inferred from homology"/>
<protein>
    <recommendedName>
        <fullName evidence="6">Transmembrane protein 198</fullName>
    </recommendedName>
</protein>
<evidence type="ECO:0000256" key="3">
    <source>
        <dbReference type="ARBA" id="ARBA00022692"/>
    </source>
</evidence>
<keyword evidence="5 7" id="KW-0472">Membrane</keyword>
<comment type="caution">
    <text evidence="9">The sequence shown here is derived from an EMBL/GenBank/DDBJ whole genome shotgun (WGS) entry which is preliminary data.</text>
</comment>
<feature type="transmembrane region" description="Helical" evidence="7">
    <location>
        <begin position="188"/>
        <end position="206"/>
    </location>
</feature>
<feature type="transmembrane region" description="Helical" evidence="7">
    <location>
        <begin position="130"/>
        <end position="152"/>
    </location>
</feature>
<evidence type="ECO:0000256" key="1">
    <source>
        <dbReference type="ARBA" id="ARBA00004141"/>
    </source>
</evidence>
<keyword evidence="4 7" id="KW-1133">Transmembrane helix</keyword>
<evidence type="ECO:0000256" key="6">
    <source>
        <dbReference type="ARBA" id="ARBA00049737"/>
    </source>
</evidence>
<evidence type="ECO:0000256" key="2">
    <source>
        <dbReference type="ARBA" id="ARBA00006244"/>
    </source>
</evidence>
<feature type="domain" description="TM7S3/TM198-like" evidence="8">
    <location>
        <begin position="88"/>
        <end position="280"/>
    </location>
</feature>
<reference evidence="9" key="1">
    <citation type="journal article" date="2020" name="Fungal Divers.">
        <title>Resolving the Mortierellaceae phylogeny through synthesis of multi-gene phylogenetics and phylogenomics.</title>
        <authorList>
            <person name="Vandepol N."/>
            <person name="Liber J."/>
            <person name="Desiro A."/>
            <person name="Na H."/>
            <person name="Kennedy M."/>
            <person name="Barry K."/>
            <person name="Grigoriev I.V."/>
            <person name="Miller A.N."/>
            <person name="O'Donnell K."/>
            <person name="Stajich J.E."/>
            <person name="Bonito G."/>
        </authorList>
    </citation>
    <scope>NUCLEOTIDE SEQUENCE</scope>
    <source>
        <strain evidence="9">NRRL 28262</strain>
    </source>
</reference>
<keyword evidence="3 7" id="KW-0812">Transmembrane</keyword>
<evidence type="ECO:0000259" key="8">
    <source>
        <dbReference type="Pfam" id="PF13886"/>
    </source>
</evidence>
<dbReference type="InterPro" id="IPR040236">
    <property type="entry name" value="TMEM198"/>
</dbReference>
<accession>A0AAD4HB60</accession>
<keyword evidence="10" id="KW-1185">Reference proteome</keyword>
<dbReference type="Pfam" id="PF13886">
    <property type="entry name" value="TM7S3_TM198"/>
    <property type="match status" value="1"/>
</dbReference>
<organism evidence="9 10">
    <name type="scientific">Linnemannia exigua</name>
    <dbReference type="NCBI Taxonomy" id="604196"/>
    <lineage>
        <taxon>Eukaryota</taxon>
        <taxon>Fungi</taxon>
        <taxon>Fungi incertae sedis</taxon>
        <taxon>Mucoromycota</taxon>
        <taxon>Mortierellomycotina</taxon>
        <taxon>Mortierellomycetes</taxon>
        <taxon>Mortierellales</taxon>
        <taxon>Mortierellaceae</taxon>
        <taxon>Linnemannia</taxon>
    </lineage>
</organism>
<dbReference type="AlphaFoldDB" id="A0AAD4HB60"/>
<comment type="subcellular location">
    <subcellularLocation>
        <location evidence="1">Membrane</location>
        <topology evidence="1">Multi-pass membrane protein</topology>
    </subcellularLocation>
</comment>
<gene>
    <name evidence="9" type="ORF">BGZ95_008294</name>
</gene>
<evidence type="ECO:0000256" key="7">
    <source>
        <dbReference type="SAM" id="Phobius"/>
    </source>
</evidence>
<dbReference type="PANTHER" id="PTHR31247">
    <property type="entry name" value="TRANSMEMBRANE PROTEIN 198 FAMILY MEMBER"/>
    <property type="match status" value="1"/>
</dbReference>
<dbReference type="EMBL" id="JAAAIL010000043">
    <property type="protein sequence ID" value="KAG0280867.1"/>
    <property type="molecule type" value="Genomic_DNA"/>
</dbReference>